<dbReference type="Gene3D" id="3.30.870.10">
    <property type="entry name" value="Endonuclease Chain A"/>
    <property type="match status" value="1"/>
</dbReference>
<evidence type="ECO:0000256" key="9">
    <source>
        <dbReference type="ARBA" id="ARBA00022963"/>
    </source>
</evidence>
<evidence type="ECO:0000256" key="2">
    <source>
        <dbReference type="ARBA" id="ARBA00003145"/>
    </source>
</evidence>
<comment type="catalytic activity">
    <reaction evidence="1">
        <text>a 1,2-diacyl-sn-glycero-3-phosphocholine + H2O = a 1,2-diacyl-sn-glycero-3-phosphate + choline + H(+)</text>
        <dbReference type="Rhea" id="RHEA:14445"/>
        <dbReference type="ChEBI" id="CHEBI:15354"/>
        <dbReference type="ChEBI" id="CHEBI:15377"/>
        <dbReference type="ChEBI" id="CHEBI:15378"/>
        <dbReference type="ChEBI" id="CHEBI:57643"/>
        <dbReference type="ChEBI" id="CHEBI:58608"/>
        <dbReference type="EC" id="3.1.4.4"/>
    </reaction>
</comment>
<comment type="subcellular location">
    <subcellularLocation>
        <location evidence="3">Secreted</location>
    </subcellularLocation>
</comment>
<gene>
    <name evidence="14" type="ORF">H261_00620</name>
</gene>
<dbReference type="EMBL" id="AONQ01000001">
    <property type="protein sequence ID" value="EME72037.1"/>
    <property type="molecule type" value="Genomic_DNA"/>
</dbReference>
<dbReference type="InterPro" id="IPR001736">
    <property type="entry name" value="PLipase_D/transphosphatidylase"/>
</dbReference>
<dbReference type="Proteomes" id="UP000011744">
    <property type="component" value="Unassembled WGS sequence"/>
</dbReference>
<evidence type="ECO:0000256" key="4">
    <source>
        <dbReference type="ARBA" id="ARBA00008664"/>
    </source>
</evidence>
<evidence type="ECO:0000259" key="13">
    <source>
        <dbReference type="PROSITE" id="PS50035"/>
    </source>
</evidence>
<comment type="function">
    <text evidence="2">Could be a virulence factor.</text>
</comment>
<dbReference type="OrthoDB" id="9762009at2"/>
<evidence type="ECO:0000256" key="6">
    <source>
        <dbReference type="ARBA" id="ARBA00018392"/>
    </source>
</evidence>
<evidence type="ECO:0000313" key="14">
    <source>
        <dbReference type="EMBL" id="EME72037.1"/>
    </source>
</evidence>
<dbReference type="Pfam" id="PF13091">
    <property type="entry name" value="PLDc_2"/>
    <property type="match status" value="1"/>
</dbReference>
<feature type="compositionally biased region" description="Polar residues" evidence="12">
    <location>
        <begin position="165"/>
        <end position="186"/>
    </location>
</feature>
<dbReference type="GO" id="GO:0016891">
    <property type="term" value="F:RNA endonuclease activity producing 5'-phosphomonoesters, hydrolytic mechanism"/>
    <property type="evidence" value="ECO:0007669"/>
    <property type="project" value="TreeGrafter"/>
</dbReference>
<sequence>MILSLSASPAAATEIIGVCFTPGEACTDLIVDQIASARRQVLVQAYSFTSPDIVTALADAKRRGVDVQVILDKSNVCKDRGECEKKGALAAKALKEAGVPVFIDRAHAIAHNKIMVIDQSRVITGSFNFSQAAQDRNAENVLVISDNALAHRYRANWREHGAHSTALSPQQNLANNQGILVNRPGQ</sequence>
<feature type="domain" description="PLD phosphodiesterase" evidence="13">
    <location>
        <begin position="106"/>
        <end position="133"/>
    </location>
</feature>
<dbReference type="PROSITE" id="PS50035">
    <property type="entry name" value="PLD"/>
    <property type="match status" value="1"/>
</dbReference>
<dbReference type="SUPFAM" id="SSF56024">
    <property type="entry name" value="Phospholipase D/nuclease"/>
    <property type="match status" value="1"/>
</dbReference>
<organism evidence="14 15">
    <name type="scientific">Paramagnetospirillum caucaseum</name>
    <dbReference type="NCBI Taxonomy" id="1244869"/>
    <lineage>
        <taxon>Bacteria</taxon>
        <taxon>Pseudomonadati</taxon>
        <taxon>Pseudomonadota</taxon>
        <taxon>Alphaproteobacteria</taxon>
        <taxon>Rhodospirillales</taxon>
        <taxon>Magnetospirillaceae</taxon>
        <taxon>Paramagnetospirillum</taxon>
    </lineage>
</organism>
<dbReference type="EC" id="3.1.4.4" evidence="5"/>
<name>M2ZX98_9PROT</name>
<comment type="caution">
    <text evidence="14">The sequence shown here is derived from an EMBL/GenBank/DDBJ whole genome shotgun (WGS) entry which is preliminary data.</text>
</comment>
<evidence type="ECO:0000313" key="15">
    <source>
        <dbReference type="Proteomes" id="UP000011744"/>
    </source>
</evidence>
<accession>M2ZX98</accession>
<evidence type="ECO:0000256" key="1">
    <source>
        <dbReference type="ARBA" id="ARBA00000798"/>
    </source>
</evidence>
<dbReference type="SMART" id="SM00155">
    <property type="entry name" value="PLDc"/>
    <property type="match status" value="1"/>
</dbReference>
<protein>
    <recommendedName>
        <fullName evidence="6">Phospholipase D</fullName>
        <ecNumber evidence="5">3.1.4.4</ecNumber>
    </recommendedName>
    <alternativeName>
        <fullName evidence="11">Choline phosphatase</fullName>
    </alternativeName>
</protein>
<dbReference type="eggNOG" id="COG1502">
    <property type="taxonomic scope" value="Bacteria"/>
</dbReference>
<dbReference type="STRING" id="1244869.H261_00620"/>
<feature type="region of interest" description="Disordered" evidence="12">
    <location>
        <begin position="161"/>
        <end position="186"/>
    </location>
</feature>
<dbReference type="AlphaFoldDB" id="M2ZX98"/>
<keyword evidence="15" id="KW-1185">Reference proteome</keyword>
<evidence type="ECO:0000256" key="11">
    <source>
        <dbReference type="ARBA" id="ARBA00029594"/>
    </source>
</evidence>
<keyword evidence="7" id="KW-0964">Secreted</keyword>
<keyword evidence="8" id="KW-0378">Hydrolase</keyword>
<dbReference type="GO" id="GO:0016042">
    <property type="term" value="P:lipid catabolic process"/>
    <property type="evidence" value="ECO:0007669"/>
    <property type="project" value="UniProtKB-KW"/>
</dbReference>
<evidence type="ECO:0000256" key="12">
    <source>
        <dbReference type="SAM" id="MobiDB-lite"/>
    </source>
</evidence>
<evidence type="ECO:0000256" key="7">
    <source>
        <dbReference type="ARBA" id="ARBA00022525"/>
    </source>
</evidence>
<evidence type="ECO:0000256" key="5">
    <source>
        <dbReference type="ARBA" id="ARBA00012027"/>
    </source>
</evidence>
<dbReference type="GO" id="GO:0006793">
    <property type="term" value="P:phosphorus metabolic process"/>
    <property type="evidence" value="ECO:0007669"/>
    <property type="project" value="UniProtKB-ARBA"/>
</dbReference>
<comment type="similarity">
    <text evidence="4">Belongs to the phospholipase D family.</text>
</comment>
<dbReference type="GO" id="GO:0004630">
    <property type="term" value="F:phospholipase D activity"/>
    <property type="evidence" value="ECO:0007669"/>
    <property type="project" value="UniProtKB-EC"/>
</dbReference>
<dbReference type="CDD" id="cd09170">
    <property type="entry name" value="PLDc_Nuc"/>
    <property type="match status" value="1"/>
</dbReference>
<keyword evidence="9" id="KW-0442">Lipid degradation</keyword>
<dbReference type="PANTHER" id="PTHR43856">
    <property type="entry name" value="CARDIOLIPIN HYDROLASE"/>
    <property type="match status" value="1"/>
</dbReference>
<dbReference type="InterPro" id="IPR025202">
    <property type="entry name" value="PLD-like_dom"/>
</dbReference>
<evidence type="ECO:0000256" key="10">
    <source>
        <dbReference type="ARBA" id="ARBA00023098"/>
    </source>
</evidence>
<dbReference type="GO" id="GO:0005576">
    <property type="term" value="C:extracellular region"/>
    <property type="evidence" value="ECO:0007669"/>
    <property type="project" value="UniProtKB-SubCell"/>
</dbReference>
<reference evidence="14 15" key="1">
    <citation type="journal article" date="2014" name="Genome Announc.">
        <title>Draft Genome Sequence of Magnetospirillum sp. Strain SO-1, a Freshwater Magnetotactic Bacterium Isolated from the Ol'khovka River, Russia.</title>
        <authorList>
            <person name="Grouzdev D.S."/>
            <person name="Dziuba M.V."/>
            <person name="Sukhacheva M.S."/>
            <person name="Mardanov A.V."/>
            <person name="Beletskiy A.V."/>
            <person name="Kuznetsov B.B."/>
            <person name="Skryabin K.G."/>
        </authorList>
    </citation>
    <scope>NUCLEOTIDE SEQUENCE [LARGE SCALE GENOMIC DNA]</scope>
    <source>
        <strain evidence="14 15">SO-1</strain>
    </source>
</reference>
<dbReference type="InterPro" id="IPR051406">
    <property type="entry name" value="PLD_domain"/>
</dbReference>
<proteinExistence type="inferred from homology"/>
<evidence type="ECO:0000256" key="8">
    <source>
        <dbReference type="ARBA" id="ARBA00022801"/>
    </source>
</evidence>
<dbReference type="PANTHER" id="PTHR43856:SF1">
    <property type="entry name" value="MITOCHONDRIAL CARDIOLIPIN HYDROLASE"/>
    <property type="match status" value="1"/>
</dbReference>
<keyword evidence="10" id="KW-0443">Lipid metabolism</keyword>
<evidence type="ECO:0000256" key="3">
    <source>
        <dbReference type="ARBA" id="ARBA00004613"/>
    </source>
</evidence>